<proteinExistence type="predicted"/>
<evidence type="ECO:0000256" key="1">
    <source>
        <dbReference type="SAM" id="MobiDB-lite"/>
    </source>
</evidence>
<organism evidence="2 3">
    <name type="scientific">Aureimonas glaciei</name>
    <dbReference type="NCBI Taxonomy" id="1776957"/>
    <lineage>
        <taxon>Bacteria</taxon>
        <taxon>Pseudomonadati</taxon>
        <taxon>Pseudomonadota</taxon>
        <taxon>Alphaproteobacteria</taxon>
        <taxon>Hyphomicrobiales</taxon>
        <taxon>Aurantimonadaceae</taxon>
        <taxon>Aureimonas</taxon>
    </lineage>
</organism>
<name>A0A917DAE1_9HYPH</name>
<dbReference type="RefSeq" id="WP_188850805.1">
    <property type="nucleotide sequence ID" value="NZ_BMJJ01000005.1"/>
</dbReference>
<comment type="caution">
    <text evidence="2">The sequence shown here is derived from an EMBL/GenBank/DDBJ whole genome shotgun (WGS) entry which is preliminary data.</text>
</comment>
<reference evidence="2" key="2">
    <citation type="submission" date="2020-09" db="EMBL/GenBank/DDBJ databases">
        <authorList>
            <person name="Sun Q."/>
            <person name="Zhou Y."/>
        </authorList>
    </citation>
    <scope>NUCLEOTIDE SEQUENCE</scope>
    <source>
        <strain evidence="2">CGMCC 1.15493</strain>
    </source>
</reference>
<keyword evidence="3" id="KW-1185">Reference proteome</keyword>
<dbReference type="Proteomes" id="UP000613160">
    <property type="component" value="Unassembled WGS sequence"/>
</dbReference>
<feature type="compositionally biased region" description="Basic and acidic residues" evidence="1">
    <location>
        <begin position="24"/>
        <end position="44"/>
    </location>
</feature>
<sequence length="62" mass="7216">MTRRLYRGFASKDDWADEVYQSAREEEAMAEDDRRREAEKRQADEAATDEFDANGPRKVCGD</sequence>
<dbReference type="EMBL" id="BMJJ01000005">
    <property type="protein sequence ID" value="GGD19815.1"/>
    <property type="molecule type" value="Genomic_DNA"/>
</dbReference>
<evidence type="ECO:0000313" key="2">
    <source>
        <dbReference type="EMBL" id="GGD19815.1"/>
    </source>
</evidence>
<evidence type="ECO:0000313" key="3">
    <source>
        <dbReference type="Proteomes" id="UP000613160"/>
    </source>
</evidence>
<gene>
    <name evidence="2" type="ORF">GCM10011335_23400</name>
</gene>
<dbReference type="AlphaFoldDB" id="A0A917DAE1"/>
<reference evidence="2" key="1">
    <citation type="journal article" date="2014" name="Int. J. Syst. Evol. Microbiol.">
        <title>Complete genome sequence of Corynebacterium casei LMG S-19264T (=DSM 44701T), isolated from a smear-ripened cheese.</title>
        <authorList>
            <consortium name="US DOE Joint Genome Institute (JGI-PGF)"/>
            <person name="Walter F."/>
            <person name="Albersmeier A."/>
            <person name="Kalinowski J."/>
            <person name="Ruckert C."/>
        </authorList>
    </citation>
    <scope>NUCLEOTIDE SEQUENCE</scope>
    <source>
        <strain evidence="2">CGMCC 1.15493</strain>
    </source>
</reference>
<feature type="region of interest" description="Disordered" evidence="1">
    <location>
        <begin position="24"/>
        <end position="62"/>
    </location>
</feature>
<protein>
    <submittedName>
        <fullName evidence="2">Uncharacterized protein</fullName>
    </submittedName>
</protein>
<accession>A0A917DAE1</accession>